<keyword evidence="13 14" id="KW-0472">Membrane</keyword>
<dbReference type="InterPro" id="IPR036097">
    <property type="entry name" value="HisK_dim/P_sf"/>
</dbReference>
<keyword evidence="11 14" id="KW-1133">Transmembrane helix</keyword>
<evidence type="ECO:0000256" key="14">
    <source>
        <dbReference type="SAM" id="Phobius"/>
    </source>
</evidence>
<keyword evidence="5" id="KW-0597">Phosphoprotein</keyword>
<reference evidence="16 17" key="1">
    <citation type="submission" date="2018-08" db="EMBL/GenBank/DDBJ databases">
        <title>Draft genome sequence of Psychrilyobacter sp. strain SD5 isolated from Black Sea water.</title>
        <authorList>
            <person name="Yadav S."/>
            <person name="Villanueva L."/>
            <person name="Damste J.S.S."/>
        </authorList>
    </citation>
    <scope>NUCLEOTIDE SEQUENCE [LARGE SCALE GENOMIC DNA]</scope>
    <source>
        <strain evidence="16 17">SD5</strain>
    </source>
</reference>
<dbReference type="RefSeq" id="WP_114642823.1">
    <property type="nucleotide sequence ID" value="NZ_JAACIO010000019.1"/>
</dbReference>
<dbReference type="Pfam" id="PF00512">
    <property type="entry name" value="HisKA"/>
    <property type="match status" value="1"/>
</dbReference>
<keyword evidence="6" id="KW-0808">Transferase</keyword>
<evidence type="ECO:0000256" key="2">
    <source>
        <dbReference type="ARBA" id="ARBA00004651"/>
    </source>
</evidence>
<keyword evidence="12" id="KW-0902">Two-component regulatory system</keyword>
<dbReference type="EC" id="2.7.13.3" evidence="3"/>
<dbReference type="Proteomes" id="UP000263486">
    <property type="component" value="Unassembled WGS sequence"/>
</dbReference>
<feature type="transmembrane region" description="Helical" evidence="14">
    <location>
        <begin position="7"/>
        <end position="27"/>
    </location>
</feature>
<proteinExistence type="predicted"/>
<evidence type="ECO:0000256" key="11">
    <source>
        <dbReference type="ARBA" id="ARBA00022989"/>
    </source>
</evidence>
<evidence type="ECO:0000256" key="9">
    <source>
        <dbReference type="ARBA" id="ARBA00022777"/>
    </source>
</evidence>
<dbReference type="SMART" id="SM00388">
    <property type="entry name" value="HisKA"/>
    <property type="match status" value="1"/>
</dbReference>
<keyword evidence="7 14" id="KW-0812">Transmembrane</keyword>
<dbReference type="InterPro" id="IPR005467">
    <property type="entry name" value="His_kinase_dom"/>
</dbReference>
<comment type="subcellular location">
    <subcellularLocation>
        <location evidence="2">Cell membrane</location>
        <topology evidence="2">Multi-pass membrane protein</topology>
    </subcellularLocation>
</comment>
<dbReference type="PANTHER" id="PTHR45528">
    <property type="entry name" value="SENSOR HISTIDINE KINASE CPXA"/>
    <property type="match status" value="1"/>
</dbReference>
<evidence type="ECO:0000256" key="8">
    <source>
        <dbReference type="ARBA" id="ARBA00022741"/>
    </source>
</evidence>
<evidence type="ECO:0000256" key="1">
    <source>
        <dbReference type="ARBA" id="ARBA00000085"/>
    </source>
</evidence>
<feature type="domain" description="Histidine kinase" evidence="15">
    <location>
        <begin position="242"/>
        <end position="443"/>
    </location>
</feature>
<dbReference type="InterPro" id="IPR003661">
    <property type="entry name" value="HisK_dim/P_dom"/>
</dbReference>
<name>A0ABX9KG20_9FUSO</name>
<comment type="catalytic activity">
    <reaction evidence="1">
        <text>ATP + protein L-histidine = ADP + protein N-phospho-L-histidine.</text>
        <dbReference type="EC" id="2.7.13.3"/>
    </reaction>
</comment>
<dbReference type="Gene3D" id="3.30.565.10">
    <property type="entry name" value="Histidine kinase-like ATPase, C-terminal domain"/>
    <property type="match status" value="1"/>
</dbReference>
<dbReference type="InterPro" id="IPR003594">
    <property type="entry name" value="HATPase_dom"/>
</dbReference>
<evidence type="ECO:0000256" key="7">
    <source>
        <dbReference type="ARBA" id="ARBA00022692"/>
    </source>
</evidence>
<dbReference type="CDD" id="cd00082">
    <property type="entry name" value="HisKA"/>
    <property type="match status" value="1"/>
</dbReference>
<evidence type="ECO:0000256" key="10">
    <source>
        <dbReference type="ARBA" id="ARBA00022840"/>
    </source>
</evidence>
<accession>A0ABX9KG20</accession>
<keyword evidence="4" id="KW-1003">Cell membrane</keyword>
<dbReference type="InterPro" id="IPR036890">
    <property type="entry name" value="HATPase_C_sf"/>
</dbReference>
<evidence type="ECO:0000313" key="16">
    <source>
        <dbReference type="EMBL" id="REI40578.1"/>
    </source>
</evidence>
<evidence type="ECO:0000259" key="15">
    <source>
        <dbReference type="PROSITE" id="PS50109"/>
    </source>
</evidence>
<keyword evidence="8" id="KW-0547">Nucleotide-binding</keyword>
<dbReference type="GO" id="GO:0016301">
    <property type="term" value="F:kinase activity"/>
    <property type="evidence" value="ECO:0007669"/>
    <property type="project" value="UniProtKB-KW"/>
</dbReference>
<dbReference type="PANTHER" id="PTHR45528:SF1">
    <property type="entry name" value="SENSOR HISTIDINE KINASE CPXA"/>
    <property type="match status" value="1"/>
</dbReference>
<evidence type="ECO:0000256" key="13">
    <source>
        <dbReference type="ARBA" id="ARBA00023136"/>
    </source>
</evidence>
<dbReference type="Gene3D" id="1.10.287.130">
    <property type="match status" value="1"/>
</dbReference>
<dbReference type="SMART" id="SM00387">
    <property type="entry name" value="HATPase_c"/>
    <property type="match status" value="1"/>
</dbReference>
<feature type="transmembrane region" description="Helical" evidence="14">
    <location>
        <begin position="154"/>
        <end position="173"/>
    </location>
</feature>
<evidence type="ECO:0000256" key="5">
    <source>
        <dbReference type="ARBA" id="ARBA00022553"/>
    </source>
</evidence>
<dbReference type="PRINTS" id="PR00344">
    <property type="entry name" value="BCTRLSENSOR"/>
</dbReference>
<comment type="caution">
    <text evidence="16">The sequence shown here is derived from an EMBL/GenBank/DDBJ whole genome shotgun (WGS) entry which is preliminary data.</text>
</comment>
<dbReference type="EMBL" id="QUAJ01000018">
    <property type="protein sequence ID" value="REI40578.1"/>
    <property type="molecule type" value="Genomic_DNA"/>
</dbReference>
<sequence>MKIKIKFKIYLIVLAGFLMGIIGFFYITKSLGDHYYIYRKKQFLRKQEQFIKDGSFRQVETVYFYEITLKENLSAFNTEIRKKTFNKNPQKYNIWFSYEDLDHVKRGYSVTRIFYQEDLNLAFLMRILKNKEKFYVLKTNIPSVKENFNFARELNNITFITIIIFLSIIFLFYSKILAKRINTIELNLNHIKYKNFHEIKNIDSNDEIGKISKLISEVAKETEKNLFYFENKAEEQKQFLRNFGHEIKTPLAIANGYTDILKSRYPEDSHLEIISKQLIRISKITRKFQDFSSGKIDLFFEDISVKDLIDIGEIFSEKYLNISYNEYFNRYEEIMIKCDIELAESLFYNLYSNAFNYCNSRVWTTLRVKDNFLIVEIGNDGEPIPAEKLDELWKPFFKLDNNSKGTGLGLSIVKNIINKHLWNIKLECVDNIIKFIIEIPLIDVEEE</sequence>
<evidence type="ECO:0000256" key="4">
    <source>
        <dbReference type="ARBA" id="ARBA00022475"/>
    </source>
</evidence>
<dbReference type="InterPro" id="IPR050398">
    <property type="entry name" value="HssS/ArlS-like"/>
</dbReference>
<evidence type="ECO:0000256" key="12">
    <source>
        <dbReference type="ARBA" id="ARBA00023012"/>
    </source>
</evidence>
<evidence type="ECO:0000256" key="3">
    <source>
        <dbReference type="ARBA" id="ARBA00012438"/>
    </source>
</evidence>
<dbReference type="PROSITE" id="PS50109">
    <property type="entry name" value="HIS_KIN"/>
    <property type="match status" value="1"/>
</dbReference>
<dbReference type="SUPFAM" id="SSF55874">
    <property type="entry name" value="ATPase domain of HSP90 chaperone/DNA topoisomerase II/histidine kinase"/>
    <property type="match status" value="1"/>
</dbReference>
<keyword evidence="10" id="KW-0067">ATP-binding</keyword>
<dbReference type="SUPFAM" id="SSF47384">
    <property type="entry name" value="Homodimeric domain of signal transducing histidine kinase"/>
    <property type="match status" value="1"/>
</dbReference>
<dbReference type="Pfam" id="PF02518">
    <property type="entry name" value="HATPase_c"/>
    <property type="match status" value="1"/>
</dbReference>
<keyword evidence="9 16" id="KW-0418">Kinase</keyword>
<protein>
    <recommendedName>
        <fullName evidence="3">histidine kinase</fullName>
        <ecNumber evidence="3">2.7.13.3</ecNumber>
    </recommendedName>
</protein>
<gene>
    <name evidence="16" type="ORF">DYH56_10490</name>
</gene>
<evidence type="ECO:0000313" key="17">
    <source>
        <dbReference type="Proteomes" id="UP000263486"/>
    </source>
</evidence>
<dbReference type="InterPro" id="IPR004358">
    <property type="entry name" value="Sig_transdc_His_kin-like_C"/>
</dbReference>
<evidence type="ECO:0000256" key="6">
    <source>
        <dbReference type="ARBA" id="ARBA00022679"/>
    </source>
</evidence>
<organism evidence="16 17">
    <name type="scientific">Psychrilyobacter piezotolerans</name>
    <dbReference type="NCBI Taxonomy" id="2293438"/>
    <lineage>
        <taxon>Bacteria</taxon>
        <taxon>Fusobacteriati</taxon>
        <taxon>Fusobacteriota</taxon>
        <taxon>Fusobacteriia</taxon>
        <taxon>Fusobacteriales</taxon>
        <taxon>Fusobacteriaceae</taxon>
        <taxon>Psychrilyobacter</taxon>
    </lineage>
</organism>
<keyword evidence="17" id="KW-1185">Reference proteome</keyword>